<dbReference type="Proteomes" id="UP000265431">
    <property type="component" value="Unassembled WGS sequence"/>
</dbReference>
<evidence type="ECO:0000256" key="3">
    <source>
        <dbReference type="SAM" id="Phobius"/>
    </source>
</evidence>
<evidence type="ECO:0000256" key="1">
    <source>
        <dbReference type="ARBA" id="ARBA00005801"/>
    </source>
</evidence>
<proteinExistence type="inferred from homology"/>
<keyword evidence="3" id="KW-1133">Transmembrane helix</keyword>
<keyword evidence="3" id="KW-0812">Transmembrane</keyword>
<dbReference type="Pfam" id="PF01478">
    <property type="entry name" value="Peptidase_A24"/>
    <property type="match status" value="1"/>
</dbReference>
<dbReference type="GO" id="GO:0004190">
    <property type="term" value="F:aspartic-type endopeptidase activity"/>
    <property type="evidence" value="ECO:0007669"/>
    <property type="project" value="InterPro"/>
</dbReference>
<evidence type="ECO:0000313" key="6">
    <source>
        <dbReference type="Proteomes" id="UP000265431"/>
    </source>
</evidence>
<dbReference type="InterPro" id="IPR000045">
    <property type="entry name" value="Prepilin_IV_endopep_pep"/>
</dbReference>
<feature type="transmembrane region" description="Helical" evidence="3">
    <location>
        <begin position="60"/>
        <end position="77"/>
    </location>
</feature>
<dbReference type="OrthoDB" id="9789291at2"/>
<comment type="caution">
    <text evidence="5">The sequence shown here is derived from an EMBL/GenBank/DDBJ whole genome shotgun (WGS) entry which is preliminary data.</text>
</comment>
<feature type="transmembrane region" description="Helical" evidence="3">
    <location>
        <begin position="84"/>
        <end position="102"/>
    </location>
</feature>
<comment type="similarity">
    <text evidence="1 2">Belongs to the peptidase A24 family.</text>
</comment>
<accession>A0A399QXP1</accession>
<gene>
    <name evidence="5" type="ORF">D1224_12035</name>
</gene>
<organism evidence="5 6">
    <name type="scientific">Henriciella barbarensis</name>
    <dbReference type="NCBI Taxonomy" id="86342"/>
    <lineage>
        <taxon>Bacteria</taxon>
        <taxon>Pseudomonadati</taxon>
        <taxon>Pseudomonadota</taxon>
        <taxon>Alphaproteobacteria</taxon>
        <taxon>Hyphomonadales</taxon>
        <taxon>Hyphomonadaceae</taxon>
        <taxon>Henriciella</taxon>
    </lineage>
</organism>
<dbReference type="GO" id="GO:0005886">
    <property type="term" value="C:plasma membrane"/>
    <property type="evidence" value="ECO:0007669"/>
    <property type="project" value="TreeGrafter"/>
</dbReference>
<dbReference type="Gene3D" id="1.20.120.1220">
    <property type="match status" value="1"/>
</dbReference>
<feature type="domain" description="Prepilin type IV endopeptidase peptidase" evidence="4">
    <location>
        <begin position="67"/>
        <end position="172"/>
    </location>
</feature>
<reference evidence="5 6" key="1">
    <citation type="submission" date="2018-08" db="EMBL/GenBank/DDBJ databases">
        <title>Henriciella mobilis sp. nov., isolated from seawater.</title>
        <authorList>
            <person name="Cheng H."/>
            <person name="Wu Y.-H."/>
            <person name="Xu X.-W."/>
            <person name="Guo L.-L."/>
        </authorList>
    </citation>
    <scope>NUCLEOTIDE SEQUENCE [LARGE SCALE GENOMIC DNA]</scope>
    <source>
        <strain evidence="5 6">CCUG66934</strain>
    </source>
</reference>
<feature type="transmembrane region" description="Helical" evidence="3">
    <location>
        <begin position="108"/>
        <end position="129"/>
    </location>
</feature>
<name>A0A399QXP1_9PROT</name>
<feature type="transmembrane region" description="Helical" evidence="3">
    <location>
        <begin position="188"/>
        <end position="207"/>
    </location>
</feature>
<dbReference type="PRINTS" id="PR00864">
    <property type="entry name" value="PREPILNPTASE"/>
</dbReference>
<dbReference type="InterPro" id="IPR050882">
    <property type="entry name" value="Prepilin_peptidase/N-MTase"/>
</dbReference>
<dbReference type="AlphaFoldDB" id="A0A399QXP1"/>
<feature type="transmembrane region" description="Helical" evidence="3">
    <location>
        <begin position="149"/>
        <end position="176"/>
    </location>
</feature>
<keyword evidence="3" id="KW-0472">Membrane</keyword>
<evidence type="ECO:0000259" key="4">
    <source>
        <dbReference type="Pfam" id="PF01478"/>
    </source>
</evidence>
<dbReference type="InterPro" id="IPR014032">
    <property type="entry name" value="Peptidase_A24A_bac"/>
</dbReference>
<dbReference type="PANTHER" id="PTHR30487:SF0">
    <property type="entry name" value="PREPILIN LEADER PEPTIDASE_N-METHYLTRANSFERASE-RELATED"/>
    <property type="match status" value="1"/>
</dbReference>
<evidence type="ECO:0000313" key="5">
    <source>
        <dbReference type="EMBL" id="RIJ22277.1"/>
    </source>
</evidence>
<feature type="transmembrane region" description="Helical" evidence="3">
    <location>
        <begin position="35"/>
        <end position="54"/>
    </location>
</feature>
<dbReference type="EMBL" id="QWGB01000007">
    <property type="protein sequence ID" value="RIJ22277.1"/>
    <property type="molecule type" value="Genomic_DNA"/>
</dbReference>
<keyword evidence="6" id="KW-1185">Reference proteome</keyword>
<dbReference type="PANTHER" id="PTHR30487">
    <property type="entry name" value="TYPE 4 PREPILIN-LIKE PROTEINS LEADER PEPTIDE-PROCESSING ENZYME"/>
    <property type="match status" value="1"/>
</dbReference>
<sequence length="209" mass="22847">MLTPRPPRQDLPSHQLQRWSPLPRKLDKAQRVTRALPLLIHGLLALGVAISAWFYAPAGMLLLTLAMGAVLLALASIDWRTFILPDPLNALLALLGIFMIWQHARADWLDHVIGGAAAYLALLCLELFYRHVRGIDALGRGDAKLAGALGLWLGWQIVPLLFLLAAGSGLIAVLIYSGLFRRTIGADTPIPFGPWMALSGWICWLVAPV</sequence>
<protein>
    <submittedName>
        <fullName evidence="5">Prepilin peptidase</fullName>
    </submittedName>
</protein>
<evidence type="ECO:0000256" key="2">
    <source>
        <dbReference type="RuleBase" id="RU003793"/>
    </source>
</evidence>
<dbReference type="GO" id="GO:0006465">
    <property type="term" value="P:signal peptide processing"/>
    <property type="evidence" value="ECO:0007669"/>
    <property type="project" value="TreeGrafter"/>
</dbReference>